<protein>
    <recommendedName>
        <fullName evidence="3">ACR, COG1399</fullName>
    </recommendedName>
</protein>
<dbReference type="EMBL" id="FQXI01000001">
    <property type="protein sequence ID" value="SHG96047.1"/>
    <property type="molecule type" value="Genomic_DNA"/>
</dbReference>
<dbReference type="Pfam" id="PF02620">
    <property type="entry name" value="YceD"/>
    <property type="match status" value="1"/>
</dbReference>
<organism evidence="1 2">
    <name type="scientific">Anaerosphaera aminiphila DSM 21120</name>
    <dbReference type="NCBI Taxonomy" id="1120995"/>
    <lineage>
        <taxon>Bacteria</taxon>
        <taxon>Bacillati</taxon>
        <taxon>Bacillota</taxon>
        <taxon>Tissierellia</taxon>
        <taxon>Tissierellales</taxon>
        <taxon>Peptoniphilaceae</taxon>
        <taxon>Anaerosphaera</taxon>
    </lineage>
</organism>
<dbReference type="Proteomes" id="UP000184032">
    <property type="component" value="Unassembled WGS sequence"/>
</dbReference>
<dbReference type="OrthoDB" id="9790372at2"/>
<dbReference type="InterPro" id="IPR003772">
    <property type="entry name" value="YceD"/>
</dbReference>
<reference evidence="1 2" key="1">
    <citation type="submission" date="2016-11" db="EMBL/GenBank/DDBJ databases">
        <authorList>
            <person name="Jaros S."/>
            <person name="Januszkiewicz K."/>
            <person name="Wedrychowicz H."/>
        </authorList>
    </citation>
    <scope>NUCLEOTIDE SEQUENCE [LARGE SCALE GENOMIC DNA]</scope>
    <source>
        <strain evidence="1 2">DSM 21120</strain>
    </source>
</reference>
<proteinExistence type="predicted"/>
<dbReference type="RefSeq" id="WP_073182844.1">
    <property type="nucleotide sequence ID" value="NZ_FQXI01000001.1"/>
</dbReference>
<dbReference type="AlphaFoldDB" id="A0A1M5P2V1"/>
<sequence length="174" mass="20151">MKLDIKDFLQSPDYSMEFEGQLIEQNSHYDIDDLNLIMPIDYSGTVFNLGNEILLDLCVKYKYNTQCDRCLKPMVEIVETNLEAHFFKNLEEVFEDEASIEYFELEDSQIFLDDLIISQIITSIPFKSLCDENCKGICPKCGKNLNEGSCNCNEELEIDPRLGKLMDLFNDEEV</sequence>
<name>A0A1M5P2V1_9FIRM</name>
<evidence type="ECO:0000313" key="2">
    <source>
        <dbReference type="Proteomes" id="UP000184032"/>
    </source>
</evidence>
<dbReference type="PANTHER" id="PTHR34374:SF1">
    <property type="entry name" value="LARGE RIBOSOMAL RNA SUBUNIT ACCUMULATION PROTEIN YCED HOMOLOG 1, CHLOROPLASTIC"/>
    <property type="match status" value="1"/>
</dbReference>
<evidence type="ECO:0000313" key="1">
    <source>
        <dbReference type="EMBL" id="SHG96047.1"/>
    </source>
</evidence>
<dbReference type="PANTHER" id="PTHR34374">
    <property type="entry name" value="LARGE RIBOSOMAL RNA SUBUNIT ACCUMULATION PROTEIN YCED HOMOLOG 1, CHLOROPLASTIC"/>
    <property type="match status" value="1"/>
</dbReference>
<keyword evidence="2" id="KW-1185">Reference proteome</keyword>
<accession>A0A1M5P2V1</accession>
<gene>
    <name evidence="1" type="ORF">SAMN02745245_00157</name>
</gene>
<dbReference type="STRING" id="1120995.SAMN02745245_00157"/>
<evidence type="ECO:0008006" key="3">
    <source>
        <dbReference type="Google" id="ProtNLM"/>
    </source>
</evidence>